<accession>A0A1H1ZQB0</accession>
<dbReference type="PANTHER" id="PTHR43827:SF3">
    <property type="entry name" value="NADP-DEPENDENT OXIDOREDUCTASE DOMAIN-CONTAINING PROTEIN"/>
    <property type="match status" value="1"/>
</dbReference>
<name>A0A1H1ZQB0_9MICO</name>
<feature type="domain" description="NADP-dependent oxidoreductase" evidence="7">
    <location>
        <begin position="30"/>
        <end position="268"/>
    </location>
</feature>
<dbReference type="PANTHER" id="PTHR43827">
    <property type="entry name" value="2,5-DIKETO-D-GLUCONIC ACID REDUCTASE"/>
    <property type="match status" value="1"/>
</dbReference>
<dbReference type="InterPro" id="IPR023210">
    <property type="entry name" value="NADP_OxRdtase_dom"/>
</dbReference>
<organism evidence="8 9">
    <name type="scientific">Microterricola viridarii</name>
    <dbReference type="NCBI Taxonomy" id="412690"/>
    <lineage>
        <taxon>Bacteria</taxon>
        <taxon>Bacillati</taxon>
        <taxon>Actinomycetota</taxon>
        <taxon>Actinomycetes</taxon>
        <taxon>Micrococcales</taxon>
        <taxon>Microbacteriaceae</taxon>
        <taxon>Microterricola</taxon>
    </lineage>
</organism>
<keyword evidence="3" id="KW-0560">Oxidoreductase</keyword>
<evidence type="ECO:0000259" key="7">
    <source>
        <dbReference type="Pfam" id="PF00248"/>
    </source>
</evidence>
<dbReference type="RefSeq" id="WP_083365214.1">
    <property type="nucleotide sequence ID" value="NZ_LT629742.1"/>
</dbReference>
<evidence type="ECO:0000256" key="4">
    <source>
        <dbReference type="PIRSR" id="PIRSR000097-1"/>
    </source>
</evidence>
<keyword evidence="2" id="KW-0521">NADP</keyword>
<dbReference type="PRINTS" id="PR00069">
    <property type="entry name" value="ALDKETRDTASE"/>
</dbReference>
<dbReference type="InterPro" id="IPR020471">
    <property type="entry name" value="AKR"/>
</dbReference>
<evidence type="ECO:0000256" key="1">
    <source>
        <dbReference type="ARBA" id="ARBA00007905"/>
    </source>
</evidence>
<feature type="active site" description="Proton donor" evidence="4">
    <location>
        <position position="57"/>
    </location>
</feature>
<evidence type="ECO:0000256" key="5">
    <source>
        <dbReference type="PIRSR" id="PIRSR000097-2"/>
    </source>
</evidence>
<dbReference type="PIRSF" id="PIRSF000097">
    <property type="entry name" value="AKR"/>
    <property type="match status" value="1"/>
</dbReference>
<dbReference type="InterPro" id="IPR018170">
    <property type="entry name" value="Aldo/ket_reductase_CS"/>
</dbReference>
<dbReference type="GO" id="GO:0016616">
    <property type="term" value="F:oxidoreductase activity, acting on the CH-OH group of donors, NAD or NADP as acceptor"/>
    <property type="evidence" value="ECO:0007669"/>
    <property type="project" value="UniProtKB-ARBA"/>
</dbReference>
<dbReference type="STRING" id="412690.SAMN04489834_3541"/>
<feature type="site" description="Lowers pKa of active site Tyr" evidence="6">
    <location>
        <position position="82"/>
    </location>
</feature>
<evidence type="ECO:0000313" key="8">
    <source>
        <dbReference type="EMBL" id="SDT35446.1"/>
    </source>
</evidence>
<evidence type="ECO:0000256" key="2">
    <source>
        <dbReference type="ARBA" id="ARBA00022857"/>
    </source>
</evidence>
<evidence type="ECO:0000256" key="3">
    <source>
        <dbReference type="ARBA" id="ARBA00023002"/>
    </source>
</evidence>
<dbReference type="PROSITE" id="PS00798">
    <property type="entry name" value="ALDOKETO_REDUCTASE_1"/>
    <property type="match status" value="1"/>
</dbReference>
<keyword evidence="9" id="KW-1185">Reference proteome</keyword>
<feature type="binding site" evidence="5">
    <location>
        <position position="115"/>
    </location>
    <ligand>
        <name>substrate</name>
    </ligand>
</feature>
<dbReference type="Proteomes" id="UP000181956">
    <property type="component" value="Chromosome I"/>
</dbReference>
<dbReference type="FunFam" id="3.20.20.100:FF:000015">
    <property type="entry name" value="Oxidoreductase, aldo/keto reductase family"/>
    <property type="match status" value="1"/>
</dbReference>
<evidence type="ECO:0000256" key="6">
    <source>
        <dbReference type="PIRSR" id="PIRSR000097-3"/>
    </source>
</evidence>
<dbReference type="InterPro" id="IPR036812">
    <property type="entry name" value="NAD(P)_OxRdtase_dom_sf"/>
</dbReference>
<protein>
    <submittedName>
        <fullName evidence="8">2,5-diketo-D-gluconate reductase A</fullName>
    </submittedName>
</protein>
<dbReference type="PROSITE" id="PS00062">
    <property type="entry name" value="ALDOKETO_REDUCTASE_2"/>
    <property type="match status" value="1"/>
</dbReference>
<dbReference type="OrthoDB" id="9804790at2"/>
<proteinExistence type="inferred from homology"/>
<dbReference type="EMBL" id="LT629742">
    <property type="protein sequence ID" value="SDT35446.1"/>
    <property type="molecule type" value="Genomic_DNA"/>
</dbReference>
<dbReference type="AlphaFoldDB" id="A0A1H1ZQB0"/>
<reference evidence="9" key="1">
    <citation type="submission" date="2016-10" db="EMBL/GenBank/DDBJ databases">
        <authorList>
            <person name="Varghese N."/>
            <person name="Submissions S."/>
        </authorList>
    </citation>
    <scope>NUCLEOTIDE SEQUENCE [LARGE SCALE GENOMIC DNA]</scope>
    <source>
        <strain evidence="9">DSM 21772</strain>
    </source>
</reference>
<dbReference type="Gene3D" id="3.20.20.100">
    <property type="entry name" value="NADP-dependent oxidoreductase domain"/>
    <property type="match status" value="1"/>
</dbReference>
<sequence length="282" mass="31018">MSNEAGTSAVPTITLNDGHTIPQLGFGVFKVEPAETERIVTDALEVGYRHIDTARIYGNEAGVGRAIADSGIARDDLFITTKLWNDDQGTQSAFDAFERSLEQLGLDEVDLYLIHWPAPANDRFVEAWKALEKIRETGRARSIGVSNFTVAYLTRLLAETDVVPAVNQIELHPAHQQPATAALSAANGIKLEAWGPLGQGKYNLFELPEVTAPAEAHDKTPAQVVIRWHLQQGNIVFPKSTRRARMAENFDVFDFELTDAEQRAITGLEREGRVSASPDDVN</sequence>
<dbReference type="Pfam" id="PF00248">
    <property type="entry name" value="Aldo_ket_red"/>
    <property type="match status" value="1"/>
</dbReference>
<gene>
    <name evidence="8" type="ORF">SAMN04489834_3541</name>
</gene>
<evidence type="ECO:0000313" key="9">
    <source>
        <dbReference type="Proteomes" id="UP000181956"/>
    </source>
</evidence>
<comment type="similarity">
    <text evidence="1">Belongs to the aldo/keto reductase family.</text>
</comment>
<dbReference type="SUPFAM" id="SSF51430">
    <property type="entry name" value="NAD(P)-linked oxidoreductase"/>
    <property type="match status" value="1"/>
</dbReference>